<keyword evidence="8 15" id="KW-0547">Nucleotide-binding</keyword>
<dbReference type="PIRSF" id="PIRSF004491">
    <property type="entry name" value="FAD_Synth"/>
    <property type="match status" value="1"/>
</dbReference>
<dbReference type="InterPro" id="IPR015864">
    <property type="entry name" value="FAD_synthase"/>
</dbReference>
<evidence type="ECO:0000256" key="13">
    <source>
        <dbReference type="ARBA" id="ARBA00047880"/>
    </source>
</evidence>
<dbReference type="SUPFAM" id="SSF52374">
    <property type="entry name" value="Nucleotidylyl transferase"/>
    <property type="match status" value="1"/>
</dbReference>
<evidence type="ECO:0000256" key="2">
    <source>
        <dbReference type="ARBA" id="ARBA00004726"/>
    </source>
</evidence>
<dbReference type="SMART" id="SM00904">
    <property type="entry name" value="Flavokinase"/>
    <property type="match status" value="1"/>
</dbReference>
<gene>
    <name evidence="17" type="ORF">ZBT109_0378</name>
</gene>
<dbReference type="UniPathway" id="UPA00276">
    <property type="reaction ID" value="UER00406"/>
</dbReference>
<evidence type="ECO:0000256" key="9">
    <source>
        <dbReference type="ARBA" id="ARBA00022777"/>
    </source>
</evidence>
<evidence type="ECO:0000256" key="12">
    <source>
        <dbReference type="ARBA" id="ARBA00023268"/>
    </source>
</evidence>
<dbReference type="UniPathway" id="UPA00277">
    <property type="reaction ID" value="UER00407"/>
</dbReference>
<keyword evidence="4 15" id="KW-0285">Flavoprotein</keyword>
<dbReference type="GO" id="GO:0009231">
    <property type="term" value="P:riboflavin biosynthetic process"/>
    <property type="evidence" value="ECO:0007669"/>
    <property type="project" value="InterPro"/>
</dbReference>
<organism evidence="17 18">
    <name type="scientific">Zymobacter palmae</name>
    <dbReference type="NCBI Taxonomy" id="33074"/>
    <lineage>
        <taxon>Bacteria</taxon>
        <taxon>Pseudomonadati</taxon>
        <taxon>Pseudomonadota</taxon>
        <taxon>Gammaproteobacteria</taxon>
        <taxon>Oceanospirillales</taxon>
        <taxon>Halomonadaceae</taxon>
        <taxon>Zymobacter group</taxon>
        <taxon>Zymobacter</taxon>
    </lineage>
</organism>
<reference evidence="17 18" key="1">
    <citation type="submission" date="2018-09" db="EMBL/GenBank/DDBJ databases">
        <title>Zymobacter palmae IAM14233 (=T109) whole genome analysis.</title>
        <authorList>
            <person name="Yanase H."/>
        </authorList>
    </citation>
    <scope>NUCLEOTIDE SEQUENCE [LARGE SCALE GENOMIC DNA]</scope>
    <source>
        <strain evidence="17 18">IAM14233</strain>
    </source>
</reference>
<dbReference type="GO" id="GO:0003919">
    <property type="term" value="F:FMN adenylyltransferase activity"/>
    <property type="evidence" value="ECO:0007669"/>
    <property type="project" value="UniProtKB-UniRule"/>
</dbReference>
<dbReference type="NCBIfam" id="NF004163">
    <property type="entry name" value="PRK05627.1-6"/>
    <property type="match status" value="1"/>
</dbReference>
<dbReference type="GO" id="GO:0005524">
    <property type="term" value="F:ATP binding"/>
    <property type="evidence" value="ECO:0007669"/>
    <property type="project" value="UniProtKB-UniRule"/>
</dbReference>
<dbReference type="KEGG" id="zpl:ZBT109_0378"/>
<dbReference type="PANTHER" id="PTHR22749:SF6">
    <property type="entry name" value="RIBOFLAVIN KINASE"/>
    <property type="match status" value="1"/>
</dbReference>
<dbReference type="NCBIfam" id="TIGR00125">
    <property type="entry name" value="cyt_tran_rel"/>
    <property type="match status" value="1"/>
</dbReference>
<evidence type="ECO:0000256" key="5">
    <source>
        <dbReference type="ARBA" id="ARBA00022643"/>
    </source>
</evidence>
<keyword evidence="10 15" id="KW-0274">FAD</keyword>
<keyword evidence="18" id="KW-1185">Reference proteome</keyword>
<dbReference type="AlphaFoldDB" id="A0A348HC15"/>
<keyword evidence="9 15" id="KW-0418">Kinase</keyword>
<evidence type="ECO:0000259" key="16">
    <source>
        <dbReference type="SMART" id="SM00904"/>
    </source>
</evidence>
<evidence type="ECO:0000256" key="7">
    <source>
        <dbReference type="ARBA" id="ARBA00022695"/>
    </source>
</evidence>
<dbReference type="GO" id="GO:0008531">
    <property type="term" value="F:riboflavin kinase activity"/>
    <property type="evidence" value="ECO:0007669"/>
    <property type="project" value="UniProtKB-UniRule"/>
</dbReference>
<dbReference type="SUPFAM" id="SSF82114">
    <property type="entry name" value="Riboflavin kinase-like"/>
    <property type="match status" value="1"/>
</dbReference>
<dbReference type="InterPro" id="IPR014729">
    <property type="entry name" value="Rossmann-like_a/b/a_fold"/>
</dbReference>
<dbReference type="EC" id="2.7.7.2" evidence="15"/>
<dbReference type="CDD" id="cd02064">
    <property type="entry name" value="FAD_synthetase_N"/>
    <property type="match status" value="1"/>
</dbReference>
<comment type="similarity">
    <text evidence="15">Belongs to the ribF family.</text>
</comment>
<proteinExistence type="inferred from homology"/>
<dbReference type="Proteomes" id="UP000267342">
    <property type="component" value="Chromosome"/>
</dbReference>
<accession>A0A348HC15</accession>
<evidence type="ECO:0000313" key="17">
    <source>
        <dbReference type="EMBL" id="BBG29167.1"/>
    </source>
</evidence>
<dbReference type="Gene3D" id="2.40.30.30">
    <property type="entry name" value="Riboflavin kinase-like"/>
    <property type="match status" value="1"/>
</dbReference>
<dbReference type="NCBIfam" id="TIGR00083">
    <property type="entry name" value="ribF"/>
    <property type="match status" value="1"/>
</dbReference>
<dbReference type="Pfam" id="PF06574">
    <property type="entry name" value="FAD_syn"/>
    <property type="match status" value="1"/>
</dbReference>
<evidence type="ECO:0000313" key="18">
    <source>
        <dbReference type="Proteomes" id="UP000267342"/>
    </source>
</evidence>
<comment type="pathway">
    <text evidence="2 15">Cofactor biosynthesis; FAD biosynthesis; FAD from FMN: step 1/1.</text>
</comment>
<dbReference type="NCBIfam" id="NF004159">
    <property type="entry name" value="PRK05627.1-2"/>
    <property type="match status" value="1"/>
</dbReference>
<dbReference type="InterPro" id="IPR002606">
    <property type="entry name" value="Riboflavin_kinase_bac"/>
</dbReference>
<sequence>MELIRGVHNLRPEHRGSVVTIGNFDGVHKGHQMLLNRLRRLADQQHQPLTVVLFEPQPREYFGADQAPARLTLLRDKVRLLARCGVDRVLCLAFNQRLRELSAQQFIEQILVKGLGASYVVVGDDFRFGCDRKGDFTLLQQQGMQHGFHTEHAATFLLDDERVSSSRVRTLLASGNFRQVACLLGRAFCYEGRVRQDRQLGRTLGVPTANLPLPMKPPALQGVYVVAVKTEDGQVYWGVANIGWRPTVGSTRPVLEVHLLDFSGNLYGQRLTVIPCQRLRREMRFDGIDALRAQLMRDIDAGHHYAERMAAGAEGSSRLSALCRDDADGWTLLATAPAVTESAS</sequence>
<evidence type="ECO:0000256" key="3">
    <source>
        <dbReference type="ARBA" id="ARBA00005201"/>
    </source>
</evidence>
<keyword evidence="12" id="KW-0511">Multifunctional enzyme</keyword>
<keyword evidence="7 15" id="KW-0548">Nucleotidyltransferase</keyword>
<evidence type="ECO:0000256" key="15">
    <source>
        <dbReference type="PIRNR" id="PIRNR004491"/>
    </source>
</evidence>
<dbReference type="FunFam" id="3.40.50.620:FF:000021">
    <property type="entry name" value="Riboflavin biosynthesis protein"/>
    <property type="match status" value="1"/>
</dbReference>
<dbReference type="EMBL" id="AP018933">
    <property type="protein sequence ID" value="BBG29167.1"/>
    <property type="molecule type" value="Genomic_DNA"/>
</dbReference>
<dbReference type="Gene3D" id="3.40.50.620">
    <property type="entry name" value="HUPs"/>
    <property type="match status" value="1"/>
</dbReference>
<evidence type="ECO:0000256" key="10">
    <source>
        <dbReference type="ARBA" id="ARBA00022827"/>
    </source>
</evidence>
<dbReference type="InterPro" id="IPR023468">
    <property type="entry name" value="Riboflavin_kinase"/>
</dbReference>
<dbReference type="EC" id="2.7.1.26" evidence="15"/>
<comment type="catalytic activity">
    <reaction evidence="13 15">
        <text>riboflavin + ATP = FMN + ADP + H(+)</text>
        <dbReference type="Rhea" id="RHEA:14357"/>
        <dbReference type="ChEBI" id="CHEBI:15378"/>
        <dbReference type="ChEBI" id="CHEBI:30616"/>
        <dbReference type="ChEBI" id="CHEBI:57986"/>
        <dbReference type="ChEBI" id="CHEBI:58210"/>
        <dbReference type="ChEBI" id="CHEBI:456216"/>
        <dbReference type="EC" id="2.7.1.26"/>
    </reaction>
</comment>
<comment type="pathway">
    <text evidence="3 15">Cofactor biosynthesis; FMN biosynthesis; FMN from riboflavin (ATP route): step 1/1.</text>
</comment>
<feature type="domain" description="Riboflavin kinase" evidence="16">
    <location>
        <begin position="183"/>
        <end position="307"/>
    </location>
</feature>
<keyword evidence="11 15" id="KW-0067">ATP-binding</keyword>
<comment type="function">
    <text evidence="1">Catalyzes the phosphorylation of riboflavin to FMN followed by the adenylation of FMN to FAD.</text>
</comment>
<dbReference type="Pfam" id="PF01687">
    <property type="entry name" value="Flavokinase"/>
    <property type="match status" value="1"/>
</dbReference>
<evidence type="ECO:0000256" key="1">
    <source>
        <dbReference type="ARBA" id="ARBA00002121"/>
    </source>
</evidence>
<dbReference type="STRING" id="1123510.GCA_000620025_00584"/>
<keyword evidence="6 15" id="KW-0808">Transferase</keyword>
<dbReference type="PANTHER" id="PTHR22749">
    <property type="entry name" value="RIBOFLAVIN KINASE/FMN ADENYLYLTRANSFERASE"/>
    <property type="match status" value="1"/>
</dbReference>
<name>A0A348HC15_9GAMM</name>
<dbReference type="OrthoDB" id="9803667at2"/>
<keyword evidence="5 15" id="KW-0288">FMN</keyword>
<evidence type="ECO:0000256" key="11">
    <source>
        <dbReference type="ARBA" id="ARBA00022840"/>
    </source>
</evidence>
<comment type="catalytic activity">
    <reaction evidence="14 15">
        <text>FMN + ATP + H(+) = FAD + diphosphate</text>
        <dbReference type="Rhea" id="RHEA:17237"/>
        <dbReference type="ChEBI" id="CHEBI:15378"/>
        <dbReference type="ChEBI" id="CHEBI:30616"/>
        <dbReference type="ChEBI" id="CHEBI:33019"/>
        <dbReference type="ChEBI" id="CHEBI:57692"/>
        <dbReference type="ChEBI" id="CHEBI:58210"/>
        <dbReference type="EC" id="2.7.7.2"/>
    </reaction>
</comment>
<dbReference type="InterPro" id="IPR004821">
    <property type="entry name" value="Cyt_trans-like"/>
</dbReference>
<evidence type="ECO:0000256" key="6">
    <source>
        <dbReference type="ARBA" id="ARBA00022679"/>
    </source>
</evidence>
<evidence type="ECO:0000256" key="4">
    <source>
        <dbReference type="ARBA" id="ARBA00022630"/>
    </source>
</evidence>
<dbReference type="InterPro" id="IPR015865">
    <property type="entry name" value="Riboflavin_kinase_bac/euk"/>
</dbReference>
<evidence type="ECO:0000256" key="8">
    <source>
        <dbReference type="ARBA" id="ARBA00022741"/>
    </source>
</evidence>
<dbReference type="GO" id="GO:0006747">
    <property type="term" value="P:FAD biosynthetic process"/>
    <property type="evidence" value="ECO:0007669"/>
    <property type="project" value="UniProtKB-UniRule"/>
</dbReference>
<protein>
    <recommendedName>
        <fullName evidence="15">Riboflavin biosynthesis protein</fullName>
    </recommendedName>
    <domain>
        <recommendedName>
            <fullName evidence="15">Riboflavin kinase</fullName>
            <ecNumber evidence="15">2.7.1.26</ecNumber>
        </recommendedName>
        <alternativeName>
            <fullName evidence="15">Flavokinase</fullName>
        </alternativeName>
    </domain>
    <domain>
        <recommendedName>
            <fullName evidence="15">FMN adenylyltransferase</fullName>
            <ecNumber evidence="15">2.7.7.2</ecNumber>
        </recommendedName>
        <alternativeName>
            <fullName evidence="15">FAD pyrophosphorylase</fullName>
        </alternativeName>
        <alternativeName>
            <fullName evidence="15">FAD synthase</fullName>
        </alternativeName>
    </domain>
</protein>
<dbReference type="RefSeq" id="WP_051523668.1">
    <property type="nucleotide sequence ID" value="NZ_AP018933.1"/>
</dbReference>
<evidence type="ECO:0000256" key="14">
    <source>
        <dbReference type="ARBA" id="ARBA00049494"/>
    </source>
</evidence>
<dbReference type="GO" id="GO:0009398">
    <property type="term" value="P:FMN biosynthetic process"/>
    <property type="evidence" value="ECO:0007669"/>
    <property type="project" value="UniProtKB-UniRule"/>
</dbReference>
<dbReference type="InterPro" id="IPR023465">
    <property type="entry name" value="Riboflavin_kinase_dom_sf"/>
</dbReference>